<keyword evidence="1" id="KW-0732">Signal</keyword>
<evidence type="ECO:0000313" key="2">
    <source>
        <dbReference type="EMBL" id="MDR6511700.1"/>
    </source>
</evidence>
<gene>
    <name evidence="2" type="ORF">J2792_002576</name>
</gene>
<accession>A0ABU1MMX2</accession>
<evidence type="ECO:0000313" key="3">
    <source>
        <dbReference type="Proteomes" id="UP001184150"/>
    </source>
</evidence>
<protein>
    <submittedName>
        <fullName evidence="2">Uncharacterized protein</fullName>
    </submittedName>
</protein>
<evidence type="ECO:0000256" key="1">
    <source>
        <dbReference type="SAM" id="SignalP"/>
    </source>
</evidence>
<feature type="signal peptide" evidence="1">
    <location>
        <begin position="1"/>
        <end position="31"/>
    </location>
</feature>
<reference evidence="2 3" key="1">
    <citation type="submission" date="2023-07" db="EMBL/GenBank/DDBJ databases">
        <title>Sorghum-associated microbial communities from plants grown in Nebraska, USA.</title>
        <authorList>
            <person name="Schachtman D."/>
        </authorList>
    </citation>
    <scope>NUCLEOTIDE SEQUENCE [LARGE SCALE GENOMIC DNA]</scope>
    <source>
        <strain evidence="2 3">DS1027</strain>
    </source>
</reference>
<dbReference type="Proteomes" id="UP001184150">
    <property type="component" value="Unassembled WGS sequence"/>
</dbReference>
<dbReference type="EMBL" id="JAVDRD010000006">
    <property type="protein sequence ID" value="MDR6511700.1"/>
    <property type="molecule type" value="Genomic_DNA"/>
</dbReference>
<proteinExistence type="predicted"/>
<name>A0ABU1MMX2_9SPHN</name>
<feature type="chain" id="PRO_5047414820" evidence="1">
    <location>
        <begin position="32"/>
        <end position="227"/>
    </location>
</feature>
<comment type="caution">
    <text evidence="2">The sequence shown here is derived from an EMBL/GenBank/DDBJ whole genome shotgun (WGS) entry which is preliminary data.</text>
</comment>
<sequence length="227" mass="24550">MTEKIGWGRLRKAPIGLLAALAVSVPWTATAQDATASLATATSPCTLHIWPGSPLRSTFYGWLHGGIVDGAVNGRQGYPKLPRAPLDTATQQAVLASLDLPTILGLTGYQVTVHADTLDSRTLRNTPGRYTAEGGPCHAELAVDDVFFQEDSFSGRYLKVIYRFKRFDGSETPTRSFGTIATEKLTLFPPAKPEDDPQAALGELRHAFAESVETFGRQLAAPPRKKN</sequence>
<dbReference type="RefSeq" id="WP_309805484.1">
    <property type="nucleotide sequence ID" value="NZ_JAVDRD010000006.1"/>
</dbReference>
<organism evidence="2 3">
    <name type="scientific">Novosphingobium capsulatum</name>
    <dbReference type="NCBI Taxonomy" id="13688"/>
    <lineage>
        <taxon>Bacteria</taxon>
        <taxon>Pseudomonadati</taxon>
        <taxon>Pseudomonadota</taxon>
        <taxon>Alphaproteobacteria</taxon>
        <taxon>Sphingomonadales</taxon>
        <taxon>Sphingomonadaceae</taxon>
        <taxon>Novosphingobium</taxon>
    </lineage>
</organism>
<keyword evidence="3" id="KW-1185">Reference proteome</keyword>